<gene>
    <name evidence="1" type="ORF">DIATSA_LOCUS8508</name>
</gene>
<organism evidence="1 2">
    <name type="scientific">Diatraea saccharalis</name>
    <name type="common">sugarcane borer</name>
    <dbReference type="NCBI Taxonomy" id="40085"/>
    <lineage>
        <taxon>Eukaryota</taxon>
        <taxon>Metazoa</taxon>
        <taxon>Ecdysozoa</taxon>
        <taxon>Arthropoda</taxon>
        <taxon>Hexapoda</taxon>
        <taxon>Insecta</taxon>
        <taxon>Pterygota</taxon>
        <taxon>Neoptera</taxon>
        <taxon>Endopterygota</taxon>
        <taxon>Lepidoptera</taxon>
        <taxon>Glossata</taxon>
        <taxon>Ditrysia</taxon>
        <taxon>Pyraloidea</taxon>
        <taxon>Crambidae</taxon>
        <taxon>Crambinae</taxon>
        <taxon>Diatraea</taxon>
    </lineage>
</organism>
<proteinExistence type="predicted"/>
<dbReference type="OrthoDB" id="5831756at2759"/>
<name>A0A9N9WHD3_9NEOP</name>
<keyword evidence="2" id="KW-1185">Reference proteome</keyword>
<evidence type="ECO:0000313" key="1">
    <source>
        <dbReference type="EMBL" id="CAG9790859.1"/>
    </source>
</evidence>
<dbReference type="AlphaFoldDB" id="A0A9N9WHD3"/>
<dbReference type="EMBL" id="OU893334">
    <property type="protein sequence ID" value="CAG9790859.1"/>
    <property type="molecule type" value="Genomic_DNA"/>
</dbReference>
<accession>A0A9N9WHD3</accession>
<reference evidence="1" key="1">
    <citation type="submission" date="2021-12" db="EMBL/GenBank/DDBJ databases">
        <authorList>
            <person name="King R."/>
        </authorList>
    </citation>
    <scope>NUCLEOTIDE SEQUENCE</scope>
</reference>
<protein>
    <submittedName>
        <fullName evidence="1">Uncharacterized protein</fullName>
    </submittedName>
</protein>
<sequence length="148" mass="17508">MSYGYDVYSTSTHIRDHSHISQQPSYEEYFDSSSYPYQTSYLGEDSRQWDSGGHIFYDDNYGLTPTEYENVVNKRRSSVVQLPQIPPKQLPPSSRYSDYNEMAPYRPRPRRTTASLPGIHRCFIQYDILLFFAIIKIKKFQYVIFFVD</sequence>
<reference evidence="1" key="2">
    <citation type="submission" date="2022-10" db="EMBL/GenBank/DDBJ databases">
        <authorList>
            <consortium name="ENA_rothamsted_submissions"/>
            <consortium name="culmorum"/>
            <person name="King R."/>
        </authorList>
    </citation>
    <scope>NUCLEOTIDE SEQUENCE</scope>
</reference>
<evidence type="ECO:0000313" key="2">
    <source>
        <dbReference type="Proteomes" id="UP001153714"/>
    </source>
</evidence>
<dbReference type="Proteomes" id="UP001153714">
    <property type="component" value="Chromosome 3"/>
</dbReference>